<dbReference type="InterPro" id="IPR025315">
    <property type="entry name" value="DUF4220"/>
</dbReference>
<dbReference type="InterPro" id="IPR007658">
    <property type="entry name" value="DUF594"/>
</dbReference>
<accession>A0A9R1QSY4</accession>
<evidence type="ECO:0000259" key="3">
    <source>
        <dbReference type="Pfam" id="PF13968"/>
    </source>
</evidence>
<dbReference type="AlphaFoldDB" id="A0A9R1QSY4"/>
<keyword evidence="2" id="KW-0472">Membrane</keyword>
<sequence>MPGMEDLVKLFNVWEIQLFVLLSFTLQIFLFFTGSLRRHSCSMLLRLSIWAAYLGADFVAVYTLGLISRLGDITTEMHTPGEISPLAFFWAPFLLIHIGGQDTITAFAMEDNNLWLRHLLNLVVQSVLAIYVFWKSIGRHSPVLIVSGVFVFVVGIIKYAERTWSLKSGCYKIFESSSGHHYKKLPHHDSVEKMDKDGYDSIVYITLCSMPRAHNIICGHDILSSEEDIDLVSSWWSIGDDSKKVIKIVGIILSVMYADLYTKALVVRTRSAIILRCISQMSAVVAFAMFFASDKQRYSKTDIAITYSLFWGGFFLELCAMFIFMMSPWTWAWLKVRKWDKLAMLSWLIFSSDLGWSEKKQCFVRSMGQYNYSSWMTGNTQARTFSQGVMAMVKWFAGLVHVEKKKIFWMSKLLDTECVDVDEFTMECIAGQIRLFRDVNSLVGYIRLSMLWNNLLASIPDFGIGIVALHVLTEKHLSEVHEANTAGVGMNMMEVCRKLSRYMMYLLATHPSMLPLSASPEAIFLKDPIELEFIVHGVLGLVLPSNRKKLLEELASVWARLLIYAAGKSRPERHMEQLSTGGEFITFVWLLMSSHGLGDSQLKRIGLTNTNPQERSLQQVYAFPDHEADSLEDAANSSEEPSSSEGEIGRVRERGEING</sequence>
<evidence type="ECO:0000256" key="2">
    <source>
        <dbReference type="SAM" id="Phobius"/>
    </source>
</evidence>
<feature type="transmembrane region" description="Helical" evidence="2">
    <location>
        <begin position="12"/>
        <end position="32"/>
    </location>
</feature>
<reference evidence="4 5" key="1">
    <citation type="submission" date="2017-09" db="EMBL/GenBank/DDBJ databases">
        <authorList>
            <consortium name="International Durum Wheat Genome Sequencing Consortium (IDWGSC)"/>
            <person name="Milanesi L."/>
        </authorList>
    </citation>
    <scope>NUCLEOTIDE SEQUENCE [LARGE SCALE GENOMIC DNA]</scope>
    <source>
        <strain evidence="5">cv. Svevo</strain>
    </source>
</reference>
<feature type="transmembrane region" description="Helical" evidence="2">
    <location>
        <begin position="273"/>
        <end position="292"/>
    </location>
</feature>
<keyword evidence="2" id="KW-1133">Transmembrane helix</keyword>
<keyword evidence="2" id="KW-0812">Transmembrane</keyword>
<feature type="transmembrane region" description="Helical" evidence="2">
    <location>
        <begin position="115"/>
        <end position="134"/>
    </location>
</feature>
<feature type="transmembrane region" description="Helical" evidence="2">
    <location>
        <begin position="304"/>
        <end position="326"/>
    </location>
</feature>
<dbReference type="Gramene" id="TRITD3Bv1G223770.1">
    <property type="protein sequence ID" value="TRITD3Bv1G223770.1"/>
    <property type="gene ID" value="TRITD3Bv1G223770"/>
</dbReference>
<name>A0A9R1QSY4_TRITD</name>
<dbReference type="EMBL" id="LT934116">
    <property type="protein sequence ID" value="VAH82966.1"/>
    <property type="molecule type" value="Genomic_DNA"/>
</dbReference>
<evidence type="ECO:0000313" key="5">
    <source>
        <dbReference type="Proteomes" id="UP000324705"/>
    </source>
</evidence>
<gene>
    <name evidence="4" type="ORF">TRITD_3Bv1G223770</name>
</gene>
<feature type="transmembrane region" description="Helical" evidence="2">
    <location>
        <begin position="140"/>
        <end position="160"/>
    </location>
</feature>
<evidence type="ECO:0000313" key="4">
    <source>
        <dbReference type="EMBL" id="VAH82966.1"/>
    </source>
</evidence>
<proteinExistence type="predicted"/>
<feature type="compositionally biased region" description="Basic and acidic residues" evidence="1">
    <location>
        <begin position="647"/>
        <end position="659"/>
    </location>
</feature>
<evidence type="ECO:0000256" key="1">
    <source>
        <dbReference type="SAM" id="MobiDB-lite"/>
    </source>
</evidence>
<dbReference type="Pfam" id="PF13968">
    <property type="entry name" value="DUF4220"/>
    <property type="match status" value="1"/>
</dbReference>
<feature type="transmembrane region" description="Helical" evidence="2">
    <location>
        <begin position="87"/>
        <end position="108"/>
    </location>
</feature>
<protein>
    <recommendedName>
        <fullName evidence="3">DUF4220 domain-containing protein</fullName>
    </recommendedName>
</protein>
<feature type="transmembrane region" description="Helical" evidence="2">
    <location>
        <begin position="245"/>
        <end position="261"/>
    </location>
</feature>
<feature type="transmembrane region" description="Helical" evidence="2">
    <location>
        <begin position="44"/>
        <end position="67"/>
    </location>
</feature>
<dbReference type="PANTHER" id="PTHR31325">
    <property type="entry name" value="OS01G0798800 PROTEIN-RELATED"/>
    <property type="match status" value="1"/>
</dbReference>
<feature type="region of interest" description="Disordered" evidence="1">
    <location>
        <begin position="628"/>
        <end position="659"/>
    </location>
</feature>
<dbReference type="Proteomes" id="UP000324705">
    <property type="component" value="Chromosome 3B"/>
</dbReference>
<organism evidence="4 5">
    <name type="scientific">Triticum turgidum subsp. durum</name>
    <name type="common">Durum wheat</name>
    <name type="synonym">Triticum durum</name>
    <dbReference type="NCBI Taxonomy" id="4567"/>
    <lineage>
        <taxon>Eukaryota</taxon>
        <taxon>Viridiplantae</taxon>
        <taxon>Streptophyta</taxon>
        <taxon>Embryophyta</taxon>
        <taxon>Tracheophyta</taxon>
        <taxon>Spermatophyta</taxon>
        <taxon>Magnoliopsida</taxon>
        <taxon>Liliopsida</taxon>
        <taxon>Poales</taxon>
        <taxon>Poaceae</taxon>
        <taxon>BOP clade</taxon>
        <taxon>Pooideae</taxon>
        <taxon>Triticodae</taxon>
        <taxon>Triticeae</taxon>
        <taxon>Triticinae</taxon>
        <taxon>Triticum</taxon>
    </lineage>
</organism>
<dbReference type="Pfam" id="PF04578">
    <property type="entry name" value="DUF594"/>
    <property type="match status" value="1"/>
</dbReference>
<keyword evidence="5" id="KW-1185">Reference proteome</keyword>
<feature type="compositionally biased region" description="Low complexity" evidence="1">
    <location>
        <begin position="637"/>
        <end position="646"/>
    </location>
</feature>
<feature type="domain" description="DUF4220" evidence="3">
    <location>
        <begin position="50"/>
        <end position="371"/>
    </location>
</feature>
<dbReference type="OMA" id="TMECIAG"/>